<feature type="domain" description="HTH crp-type" evidence="4">
    <location>
        <begin position="164"/>
        <end position="238"/>
    </location>
</feature>
<dbReference type="Pfam" id="PF00027">
    <property type="entry name" value="cNMP_binding"/>
    <property type="match status" value="1"/>
</dbReference>
<gene>
    <name evidence="5" type="ORF">GCM10007036_07920</name>
</gene>
<dbReference type="GO" id="GO:0005829">
    <property type="term" value="C:cytosol"/>
    <property type="evidence" value="ECO:0007669"/>
    <property type="project" value="TreeGrafter"/>
</dbReference>
<evidence type="ECO:0000256" key="3">
    <source>
        <dbReference type="ARBA" id="ARBA00023163"/>
    </source>
</evidence>
<keyword evidence="2" id="KW-0238">DNA-binding</keyword>
<reference evidence="5" key="2">
    <citation type="submission" date="2020-09" db="EMBL/GenBank/DDBJ databases">
        <authorList>
            <person name="Sun Q."/>
            <person name="Zhou Y."/>
        </authorList>
    </citation>
    <scope>NUCLEOTIDE SEQUENCE</scope>
    <source>
        <strain evidence="5">CGMCC 1.12214</strain>
    </source>
</reference>
<dbReference type="RefSeq" id="WP_188516405.1">
    <property type="nucleotide sequence ID" value="NZ_BMES01000001.1"/>
</dbReference>
<organism evidence="5 6">
    <name type="scientific">Alsobacter metallidurans</name>
    <dbReference type="NCBI Taxonomy" id="340221"/>
    <lineage>
        <taxon>Bacteria</taxon>
        <taxon>Pseudomonadati</taxon>
        <taxon>Pseudomonadota</taxon>
        <taxon>Alphaproteobacteria</taxon>
        <taxon>Hyphomicrobiales</taxon>
        <taxon>Alsobacteraceae</taxon>
        <taxon>Alsobacter</taxon>
    </lineage>
</organism>
<dbReference type="Proteomes" id="UP000603912">
    <property type="component" value="Unassembled WGS sequence"/>
</dbReference>
<reference evidence="5" key="1">
    <citation type="journal article" date="2014" name="Int. J. Syst. Evol. Microbiol.">
        <title>Complete genome sequence of Corynebacterium casei LMG S-19264T (=DSM 44701T), isolated from a smear-ripened cheese.</title>
        <authorList>
            <consortium name="US DOE Joint Genome Institute (JGI-PGF)"/>
            <person name="Walter F."/>
            <person name="Albersmeier A."/>
            <person name="Kalinowski J."/>
            <person name="Ruckert C."/>
        </authorList>
    </citation>
    <scope>NUCLEOTIDE SEQUENCE</scope>
    <source>
        <strain evidence="5">CGMCC 1.12214</strain>
    </source>
</reference>
<dbReference type="EMBL" id="BMES01000001">
    <property type="protein sequence ID" value="GGH11084.1"/>
    <property type="molecule type" value="Genomic_DNA"/>
</dbReference>
<dbReference type="InterPro" id="IPR018490">
    <property type="entry name" value="cNMP-bd_dom_sf"/>
</dbReference>
<evidence type="ECO:0000313" key="5">
    <source>
        <dbReference type="EMBL" id="GGH11084.1"/>
    </source>
</evidence>
<protein>
    <submittedName>
        <fullName evidence="5">Crp/Fnr family transcriptional regulator</fullName>
    </submittedName>
</protein>
<dbReference type="InterPro" id="IPR014710">
    <property type="entry name" value="RmlC-like_jellyroll"/>
</dbReference>
<dbReference type="PANTHER" id="PTHR24567:SF75">
    <property type="entry name" value="FUMARATE AND NITRATE REDUCTION REGULATORY PROTEIN"/>
    <property type="match status" value="1"/>
</dbReference>
<dbReference type="PANTHER" id="PTHR24567">
    <property type="entry name" value="CRP FAMILY TRANSCRIPTIONAL REGULATORY PROTEIN"/>
    <property type="match status" value="1"/>
</dbReference>
<dbReference type="SUPFAM" id="SSF51206">
    <property type="entry name" value="cAMP-binding domain-like"/>
    <property type="match status" value="1"/>
</dbReference>
<dbReference type="PROSITE" id="PS51063">
    <property type="entry name" value="HTH_CRP_2"/>
    <property type="match status" value="1"/>
</dbReference>
<keyword evidence="3" id="KW-0804">Transcription</keyword>
<dbReference type="InterPro" id="IPR036390">
    <property type="entry name" value="WH_DNA-bd_sf"/>
</dbReference>
<dbReference type="Gene3D" id="2.60.120.10">
    <property type="entry name" value="Jelly Rolls"/>
    <property type="match status" value="1"/>
</dbReference>
<dbReference type="InterPro" id="IPR000595">
    <property type="entry name" value="cNMP-bd_dom"/>
</dbReference>
<dbReference type="SUPFAM" id="SSF46785">
    <property type="entry name" value="Winged helix' DNA-binding domain"/>
    <property type="match status" value="1"/>
</dbReference>
<dbReference type="GO" id="GO:0003700">
    <property type="term" value="F:DNA-binding transcription factor activity"/>
    <property type="evidence" value="ECO:0007669"/>
    <property type="project" value="TreeGrafter"/>
</dbReference>
<keyword evidence="6" id="KW-1185">Reference proteome</keyword>
<dbReference type="SMART" id="SM00100">
    <property type="entry name" value="cNMP"/>
    <property type="match status" value="1"/>
</dbReference>
<dbReference type="PRINTS" id="PR00034">
    <property type="entry name" value="HTHCRP"/>
</dbReference>
<dbReference type="CDD" id="cd00038">
    <property type="entry name" value="CAP_ED"/>
    <property type="match status" value="1"/>
</dbReference>
<comment type="caution">
    <text evidence="5">The sequence shown here is derived from an EMBL/GenBank/DDBJ whole genome shotgun (WGS) entry which is preliminary data.</text>
</comment>
<evidence type="ECO:0000256" key="2">
    <source>
        <dbReference type="ARBA" id="ARBA00023125"/>
    </source>
</evidence>
<dbReference type="InterPro" id="IPR036388">
    <property type="entry name" value="WH-like_DNA-bd_sf"/>
</dbReference>
<dbReference type="Gene3D" id="1.10.10.10">
    <property type="entry name" value="Winged helix-like DNA-binding domain superfamily/Winged helix DNA-binding domain"/>
    <property type="match status" value="1"/>
</dbReference>
<keyword evidence="1" id="KW-0805">Transcription regulation</keyword>
<dbReference type="InterPro" id="IPR050397">
    <property type="entry name" value="Env_Response_Regulators"/>
</dbReference>
<dbReference type="GO" id="GO:0003677">
    <property type="term" value="F:DNA binding"/>
    <property type="evidence" value="ECO:0007669"/>
    <property type="project" value="UniProtKB-KW"/>
</dbReference>
<dbReference type="AlphaFoldDB" id="A0A917I507"/>
<dbReference type="SMART" id="SM00419">
    <property type="entry name" value="HTH_CRP"/>
    <property type="match status" value="1"/>
</dbReference>
<accession>A0A917I507</accession>
<dbReference type="Pfam" id="PF13545">
    <property type="entry name" value="HTH_Crp_2"/>
    <property type="match status" value="1"/>
</dbReference>
<dbReference type="CDD" id="cd00092">
    <property type="entry name" value="HTH_CRP"/>
    <property type="match status" value="1"/>
</dbReference>
<evidence type="ECO:0000313" key="6">
    <source>
        <dbReference type="Proteomes" id="UP000603912"/>
    </source>
</evidence>
<sequence>MKPLSLHDSVHVLDLPRALPGALLQLDGRQTAADLPCETDELGALFGYRIPEAVARGKALFWEGAPAEHIFQIVGGVLRLFRMSSEGRRVMVGFAFPGDVLSIAVKDHYLFTAEAVTPTRVRRISRERLAIQIAEQPKVATIVFDRMREELCAVHHQTLLLLCQTAEMRIVRFLLWIAHKNPGAVETGAEFALPMLRTDIADYLGLTMETVCRTMTKLRRNGLIVMRGPHKIRFPNPRLVKDVADLGDSRGEWL</sequence>
<evidence type="ECO:0000259" key="4">
    <source>
        <dbReference type="PROSITE" id="PS51063"/>
    </source>
</evidence>
<evidence type="ECO:0000256" key="1">
    <source>
        <dbReference type="ARBA" id="ARBA00023015"/>
    </source>
</evidence>
<dbReference type="InterPro" id="IPR012318">
    <property type="entry name" value="HTH_CRP"/>
</dbReference>
<name>A0A917I507_9HYPH</name>
<proteinExistence type="predicted"/>